<feature type="transmembrane region" description="Helical" evidence="8">
    <location>
        <begin position="55"/>
        <end position="74"/>
    </location>
</feature>
<feature type="transmembrane region" description="Helical" evidence="8">
    <location>
        <begin position="133"/>
        <end position="151"/>
    </location>
</feature>
<keyword evidence="3 8" id="KW-0812">Transmembrane</keyword>
<feature type="transmembrane region" description="Helical" evidence="8">
    <location>
        <begin position="187"/>
        <end position="219"/>
    </location>
</feature>
<dbReference type="PANTHER" id="PTHR43731">
    <property type="entry name" value="RHOMBOID PROTEASE"/>
    <property type="match status" value="1"/>
</dbReference>
<dbReference type="GO" id="GO:0006508">
    <property type="term" value="P:proteolysis"/>
    <property type="evidence" value="ECO:0007669"/>
    <property type="project" value="UniProtKB-KW"/>
</dbReference>
<evidence type="ECO:0000313" key="10">
    <source>
        <dbReference type="EMBL" id="REH46104.1"/>
    </source>
</evidence>
<dbReference type="InterPro" id="IPR050925">
    <property type="entry name" value="Rhomboid_protease_S54"/>
</dbReference>
<organism evidence="10 11">
    <name type="scientific">Kutzneria buriramensis</name>
    <dbReference type="NCBI Taxonomy" id="1045776"/>
    <lineage>
        <taxon>Bacteria</taxon>
        <taxon>Bacillati</taxon>
        <taxon>Actinomycetota</taxon>
        <taxon>Actinomycetes</taxon>
        <taxon>Pseudonocardiales</taxon>
        <taxon>Pseudonocardiaceae</taxon>
        <taxon>Kutzneria</taxon>
    </lineage>
</organism>
<dbReference type="Pfam" id="PF01694">
    <property type="entry name" value="Rhomboid"/>
    <property type="match status" value="1"/>
</dbReference>
<sequence length="291" mass="30637">MDAGTTRCLVYATPKSTNQDVWFRLPKGNCWDSTGNRRGGSSVSENVQTVRHRPILTLAAVGVAMIAAVVQYAAPSAVPLLQRTPGALEAGQWWRSATPLFVQTLGWYQVVTNLVTLALVGMVVERELGRGRWLVLFVAGTVGGQIAAYSWQEPGGGDSIAICGLAGGATVWLLARRDQASRWDVAVLACYVGALTGWGFLGIRAAAVGAVAAAAALYVNRRIALAAAVVCATALAAHADLHGVSLLSGMAIGLLLLVIRVGPLRAGRAAARFRDQRSSRETPVRQPESPT</sequence>
<evidence type="ECO:0000313" key="11">
    <source>
        <dbReference type="Proteomes" id="UP000256269"/>
    </source>
</evidence>
<proteinExistence type="inferred from homology"/>
<feature type="compositionally biased region" description="Basic and acidic residues" evidence="7">
    <location>
        <begin position="272"/>
        <end position="283"/>
    </location>
</feature>
<name>A0A3E0HHZ2_9PSEU</name>
<keyword evidence="5 8" id="KW-1133">Transmembrane helix</keyword>
<feature type="transmembrane region" description="Helical" evidence="8">
    <location>
        <begin position="157"/>
        <end position="175"/>
    </location>
</feature>
<evidence type="ECO:0000256" key="1">
    <source>
        <dbReference type="ARBA" id="ARBA00004141"/>
    </source>
</evidence>
<keyword evidence="4" id="KW-0378">Hydrolase</keyword>
<evidence type="ECO:0000256" key="3">
    <source>
        <dbReference type="ARBA" id="ARBA00022692"/>
    </source>
</evidence>
<keyword evidence="10" id="KW-0645">Protease</keyword>
<evidence type="ECO:0000256" key="6">
    <source>
        <dbReference type="ARBA" id="ARBA00023136"/>
    </source>
</evidence>
<evidence type="ECO:0000256" key="7">
    <source>
        <dbReference type="SAM" id="MobiDB-lite"/>
    </source>
</evidence>
<evidence type="ECO:0000256" key="5">
    <source>
        <dbReference type="ARBA" id="ARBA00022989"/>
    </source>
</evidence>
<feature type="region of interest" description="Disordered" evidence="7">
    <location>
        <begin position="272"/>
        <end position="291"/>
    </location>
</feature>
<feature type="transmembrane region" description="Helical" evidence="8">
    <location>
        <begin position="225"/>
        <end position="258"/>
    </location>
</feature>
<comment type="subcellular location">
    <subcellularLocation>
        <location evidence="1">Membrane</location>
        <topology evidence="1">Multi-pass membrane protein</topology>
    </subcellularLocation>
</comment>
<evidence type="ECO:0000256" key="4">
    <source>
        <dbReference type="ARBA" id="ARBA00022801"/>
    </source>
</evidence>
<dbReference type="OrthoDB" id="3390953at2"/>
<protein>
    <submittedName>
        <fullName evidence="10">Membrane associated rhomboid family serine protease</fullName>
    </submittedName>
</protein>
<dbReference type="InterPro" id="IPR022764">
    <property type="entry name" value="Peptidase_S54_rhomboid_dom"/>
</dbReference>
<feature type="domain" description="Peptidase S54 rhomboid" evidence="9">
    <location>
        <begin position="91"/>
        <end position="206"/>
    </location>
</feature>
<feature type="transmembrane region" description="Helical" evidence="8">
    <location>
        <begin position="105"/>
        <end position="124"/>
    </location>
</feature>
<dbReference type="GO" id="GO:0016020">
    <property type="term" value="C:membrane"/>
    <property type="evidence" value="ECO:0007669"/>
    <property type="project" value="UniProtKB-SubCell"/>
</dbReference>
<comment type="similarity">
    <text evidence="2">Belongs to the peptidase S54 family.</text>
</comment>
<keyword evidence="11" id="KW-1185">Reference proteome</keyword>
<comment type="caution">
    <text evidence="10">The sequence shown here is derived from an EMBL/GenBank/DDBJ whole genome shotgun (WGS) entry which is preliminary data.</text>
</comment>
<reference evidence="10 11" key="1">
    <citation type="submission" date="2018-08" db="EMBL/GenBank/DDBJ databases">
        <title>Genomic Encyclopedia of Archaeal and Bacterial Type Strains, Phase II (KMG-II): from individual species to whole genera.</title>
        <authorList>
            <person name="Goeker M."/>
        </authorList>
    </citation>
    <scope>NUCLEOTIDE SEQUENCE [LARGE SCALE GENOMIC DNA]</scope>
    <source>
        <strain evidence="10 11">DSM 45791</strain>
    </source>
</reference>
<evidence type="ECO:0000256" key="2">
    <source>
        <dbReference type="ARBA" id="ARBA00009045"/>
    </source>
</evidence>
<dbReference type="InterPro" id="IPR035952">
    <property type="entry name" value="Rhomboid-like_sf"/>
</dbReference>
<dbReference type="PANTHER" id="PTHR43731:SF14">
    <property type="entry name" value="PRESENILIN-ASSOCIATED RHOMBOID-LIKE PROTEIN, MITOCHONDRIAL"/>
    <property type="match status" value="1"/>
</dbReference>
<dbReference type="AlphaFoldDB" id="A0A3E0HHZ2"/>
<dbReference type="EMBL" id="QUNO01000007">
    <property type="protein sequence ID" value="REH46104.1"/>
    <property type="molecule type" value="Genomic_DNA"/>
</dbReference>
<gene>
    <name evidence="10" type="ORF">BCF44_107237</name>
</gene>
<accession>A0A3E0HHZ2</accession>
<dbReference type="SUPFAM" id="SSF144091">
    <property type="entry name" value="Rhomboid-like"/>
    <property type="match status" value="1"/>
</dbReference>
<evidence type="ECO:0000256" key="8">
    <source>
        <dbReference type="SAM" id="Phobius"/>
    </source>
</evidence>
<evidence type="ECO:0000259" key="9">
    <source>
        <dbReference type="Pfam" id="PF01694"/>
    </source>
</evidence>
<dbReference type="GO" id="GO:0004252">
    <property type="term" value="F:serine-type endopeptidase activity"/>
    <property type="evidence" value="ECO:0007669"/>
    <property type="project" value="InterPro"/>
</dbReference>
<keyword evidence="6 8" id="KW-0472">Membrane</keyword>
<dbReference type="Gene3D" id="1.20.1540.10">
    <property type="entry name" value="Rhomboid-like"/>
    <property type="match status" value="1"/>
</dbReference>
<dbReference type="Proteomes" id="UP000256269">
    <property type="component" value="Unassembled WGS sequence"/>
</dbReference>